<evidence type="ECO:0000256" key="3">
    <source>
        <dbReference type="ARBA" id="ARBA00022603"/>
    </source>
</evidence>
<accession>K0EYV4</accession>
<evidence type="ECO:0000256" key="4">
    <source>
        <dbReference type="ARBA" id="ARBA00022679"/>
    </source>
</evidence>
<keyword evidence="4" id="KW-0808">Transferase</keyword>
<protein>
    <recommendedName>
        <fullName evidence="6">S-adenosyl-L-methionine-dependent methyltransferase</fullName>
        <ecNumber evidence="6">2.1.1.-</ecNumber>
    </recommendedName>
</protein>
<evidence type="ECO:0000256" key="6">
    <source>
        <dbReference type="RuleBase" id="RU362030"/>
    </source>
</evidence>
<dbReference type="SUPFAM" id="SSF53335">
    <property type="entry name" value="S-adenosyl-L-methionine-dependent methyltransferases"/>
    <property type="match status" value="1"/>
</dbReference>
<dbReference type="EMBL" id="CP003876">
    <property type="protein sequence ID" value="AFU00671.1"/>
    <property type="molecule type" value="Genomic_DNA"/>
</dbReference>
<dbReference type="Pfam" id="PF04072">
    <property type="entry name" value="LCM"/>
    <property type="match status" value="1"/>
</dbReference>
<evidence type="ECO:0000256" key="5">
    <source>
        <dbReference type="ARBA" id="ARBA00022691"/>
    </source>
</evidence>
<dbReference type="GO" id="GO:0032259">
    <property type="term" value="P:methylation"/>
    <property type="evidence" value="ECO:0007669"/>
    <property type="project" value="UniProtKB-KW"/>
</dbReference>
<dbReference type="PANTHER" id="PTHR43619:SF2">
    <property type="entry name" value="S-ADENOSYL-L-METHIONINE-DEPENDENT METHYLTRANSFERASES SUPERFAMILY PROTEIN"/>
    <property type="match status" value="1"/>
</dbReference>
<dbReference type="eggNOG" id="COG3315">
    <property type="taxonomic scope" value="Bacteria"/>
</dbReference>
<evidence type="ECO:0000256" key="2">
    <source>
        <dbReference type="ARBA" id="ARBA00008138"/>
    </source>
</evidence>
<dbReference type="GO" id="GO:0008168">
    <property type="term" value="F:methyltransferase activity"/>
    <property type="evidence" value="ECO:0007669"/>
    <property type="project" value="UniProtKB-UniRule"/>
</dbReference>
<evidence type="ECO:0000256" key="1">
    <source>
        <dbReference type="ARBA" id="ARBA00003907"/>
    </source>
</evidence>
<dbReference type="NCBIfam" id="TIGR00027">
    <property type="entry name" value="mthyl_TIGR00027"/>
    <property type="match status" value="1"/>
</dbReference>
<keyword evidence="5 6" id="KW-0949">S-adenosyl-L-methionine</keyword>
<evidence type="ECO:0000313" key="7">
    <source>
        <dbReference type="EMBL" id="AFU00671.1"/>
    </source>
</evidence>
<organism evidence="7 8">
    <name type="scientific">Nocardia brasiliensis (strain ATCC 700358 / HUJEG-1)</name>
    <dbReference type="NCBI Taxonomy" id="1133849"/>
    <lineage>
        <taxon>Bacteria</taxon>
        <taxon>Bacillati</taxon>
        <taxon>Actinomycetota</taxon>
        <taxon>Actinomycetes</taxon>
        <taxon>Mycobacteriales</taxon>
        <taxon>Nocardiaceae</taxon>
        <taxon>Nocardia</taxon>
    </lineage>
</organism>
<keyword evidence="8" id="KW-1185">Reference proteome</keyword>
<comment type="function">
    <text evidence="1 6">Exhibits S-adenosyl-L-methionine-dependent methyltransferase activity.</text>
</comment>
<dbReference type="PANTHER" id="PTHR43619">
    <property type="entry name" value="S-ADENOSYL-L-METHIONINE-DEPENDENT METHYLTRANSFERASE YKTD-RELATED"/>
    <property type="match status" value="1"/>
</dbReference>
<keyword evidence="3 6" id="KW-0489">Methyltransferase</keyword>
<dbReference type="STRING" id="1133849.O3I_013550"/>
<gene>
    <name evidence="7" type="ORF">O3I_013550</name>
</gene>
<comment type="similarity">
    <text evidence="2 6">Belongs to the UPF0677 family.</text>
</comment>
<reference evidence="7 8" key="1">
    <citation type="journal article" date="2012" name="J. Bacteriol.">
        <title>Complete genome sequence of Nocardia brasiliensis HUJEG-1.</title>
        <authorList>
            <person name="Vera-Cabrera L."/>
            <person name="Ortiz-Lopez R."/>
            <person name="Elizondo-Gonzalez R."/>
            <person name="Perez-Maya A.A."/>
            <person name="Ocampo-Candiani J."/>
        </authorList>
    </citation>
    <scope>NUCLEOTIDE SEQUENCE [LARGE SCALE GENOMIC DNA]</scope>
    <source>
        <strain evidence="8">ATCC 700358</strain>
    </source>
</reference>
<dbReference type="InterPro" id="IPR011610">
    <property type="entry name" value="SAM_mthyl_Trfase_ML2640-like"/>
</dbReference>
<proteinExistence type="inferred from homology"/>
<evidence type="ECO:0000313" key="8">
    <source>
        <dbReference type="Proteomes" id="UP000006304"/>
    </source>
</evidence>
<dbReference type="Proteomes" id="UP000006304">
    <property type="component" value="Chromosome"/>
</dbReference>
<dbReference type="KEGG" id="nbr:O3I_013550"/>
<name>K0EYV4_NOCB7</name>
<dbReference type="AlphaFoldDB" id="K0EYV4"/>
<dbReference type="HOGENOM" id="CLU_056160_2_1_11"/>
<dbReference type="Gene3D" id="3.40.50.150">
    <property type="entry name" value="Vaccinia Virus protein VP39"/>
    <property type="match status" value="1"/>
</dbReference>
<dbReference type="InterPro" id="IPR007213">
    <property type="entry name" value="Ppm1/Ppm2/Tcmp"/>
</dbReference>
<dbReference type="InterPro" id="IPR029063">
    <property type="entry name" value="SAM-dependent_MTases_sf"/>
</dbReference>
<sequence length="300" mass="32381">MMRTDDDSWDIVTSVGATALGVAAVRAGESRRPDALFRDPYAEVLVDAVDPAAWARLSQGLGDADPAATRSYGLLADLIVARTCYFDDFFAAVVAAGIRQIVVVAAGLDARSYRLEWAGGSTVYELDQPKVLQFKASALAAQGIEPAVERREVPVDLRDDWPVALRDKGFDTAVPTAWLVEGLLRYLPADAQDRLLTAVTELSAPGSRVALNMTLAEAPDTVHSDDARARMRAAFDVDVDVGTLWYPAEGRSDPVAWFTEHGWSATRADPATVLAEHGRPVAADLAAHMRTHLLMTAIRP</sequence>
<dbReference type="EC" id="2.1.1.-" evidence="6"/>